<evidence type="ECO:0008006" key="4">
    <source>
        <dbReference type="Google" id="ProtNLM"/>
    </source>
</evidence>
<gene>
    <name evidence="2" type="ORF">ACFHYQ_17815</name>
</gene>
<organism evidence="2 3">
    <name type="scientific">Sphaerimonospora cavernae</name>
    <dbReference type="NCBI Taxonomy" id="1740611"/>
    <lineage>
        <taxon>Bacteria</taxon>
        <taxon>Bacillati</taxon>
        <taxon>Actinomycetota</taxon>
        <taxon>Actinomycetes</taxon>
        <taxon>Streptosporangiales</taxon>
        <taxon>Streptosporangiaceae</taxon>
        <taxon>Sphaerimonospora</taxon>
    </lineage>
</organism>
<name>A0ABV6U6S6_9ACTN</name>
<keyword evidence="1" id="KW-1133">Transmembrane helix</keyword>
<proteinExistence type="predicted"/>
<feature type="transmembrane region" description="Helical" evidence="1">
    <location>
        <begin position="14"/>
        <end position="35"/>
    </location>
</feature>
<protein>
    <recommendedName>
        <fullName evidence="4">Polysaccharide chain length determinant N-terminal domain-containing protein</fullName>
    </recommendedName>
</protein>
<keyword evidence="3" id="KW-1185">Reference proteome</keyword>
<sequence length="230" mass="24232">MDFWGTVVVVFRRWYVTLPAFLLAMGAASAVYTSIPTTYVSSAVLMLTVPTSGGTQPHDLKRPGDLTNPLLNFDKGLSMAASIVITTLGTPEVSAKLGVAPGGDPAFQVTNGSSNLESLTQSPFVFITGESTSPEVSRDIVKRVMIEARQVLDDRQRSLDTPPATYILMSEAVPPTPPMPQRGRRLRAAAVAVALGCVASLTAAFAAESIAQARRGRRTARTSAEGGAPA</sequence>
<dbReference type="RefSeq" id="WP_394302276.1">
    <property type="nucleotide sequence ID" value="NZ_JBHMQT010000037.1"/>
</dbReference>
<comment type="caution">
    <text evidence="2">The sequence shown here is derived from an EMBL/GenBank/DDBJ whole genome shotgun (WGS) entry which is preliminary data.</text>
</comment>
<dbReference type="EMBL" id="JBHMQT010000037">
    <property type="protein sequence ID" value="MFC0864155.1"/>
    <property type="molecule type" value="Genomic_DNA"/>
</dbReference>
<dbReference type="Proteomes" id="UP001589870">
    <property type="component" value="Unassembled WGS sequence"/>
</dbReference>
<accession>A0ABV6U6S6</accession>
<reference evidence="2 3" key="1">
    <citation type="submission" date="2024-09" db="EMBL/GenBank/DDBJ databases">
        <authorList>
            <person name="Sun Q."/>
            <person name="Mori K."/>
        </authorList>
    </citation>
    <scope>NUCLEOTIDE SEQUENCE [LARGE SCALE GENOMIC DNA]</scope>
    <source>
        <strain evidence="2 3">TBRC 1851</strain>
    </source>
</reference>
<evidence type="ECO:0000313" key="2">
    <source>
        <dbReference type="EMBL" id="MFC0864155.1"/>
    </source>
</evidence>
<feature type="transmembrane region" description="Helical" evidence="1">
    <location>
        <begin position="188"/>
        <end position="207"/>
    </location>
</feature>
<keyword evidence="1" id="KW-0472">Membrane</keyword>
<evidence type="ECO:0000313" key="3">
    <source>
        <dbReference type="Proteomes" id="UP001589870"/>
    </source>
</evidence>
<keyword evidence="1" id="KW-0812">Transmembrane</keyword>
<evidence type="ECO:0000256" key="1">
    <source>
        <dbReference type="SAM" id="Phobius"/>
    </source>
</evidence>